<evidence type="ECO:0000313" key="6">
    <source>
        <dbReference type="Proteomes" id="UP000005223"/>
    </source>
</evidence>
<dbReference type="InParanoid" id="O27151"/>
<keyword evidence="3" id="KW-0694">RNA-binding</keyword>
<proteinExistence type="inferred from homology"/>
<dbReference type="EMBL" id="AE000666">
    <property type="protein sequence ID" value="AAB85568.1"/>
    <property type="molecule type" value="Genomic_DNA"/>
</dbReference>
<dbReference type="STRING" id="187420.MTH_1079"/>
<comment type="similarity">
    <text evidence="1">Belongs to the CRISPR-associated Csm4 family.</text>
</comment>
<evidence type="ECO:0000313" key="5">
    <source>
        <dbReference type="EMBL" id="AAB85568.1"/>
    </source>
</evidence>
<gene>
    <name evidence="5" type="ordered locus">MTH_1079</name>
</gene>
<evidence type="ECO:0000256" key="3">
    <source>
        <dbReference type="ARBA" id="ARBA00022884"/>
    </source>
</evidence>
<protein>
    <recommendedName>
        <fullName evidence="2">CRISPR system Cms protein Csm4</fullName>
    </recommendedName>
</protein>
<dbReference type="NCBIfam" id="TIGR01903">
    <property type="entry name" value="cas5_csm4"/>
    <property type="match status" value="1"/>
</dbReference>
<dbReference type="HOGENOM" id="CLU_062371_0_1_2"/>
<evidence type="ECO:0000256" key="1">
    <source>
        <dbReference type="ARBA" id="ARBA00005772"/>
    </source>
</evidence>
<keyword evidence="6" id="KW-1185">Reference proteome</keyword>
<name>O27151_METTH</name>
<dbReference type="AlphaFoldDB" id="O27151"/>
<dbReference type="Proteomes" id="UP000005223">
    <property type="component" value="Chromosome"/>
</dbReference>
<dbReference type="GO" id="GO:0051607">
    <property type="term" value="P:defense response to virus"/>
    <property type="evidence" value="ECO:0007669"/>
    <property type="project" value="UniProtKB-KW"/>
</dbReference>
<dbReference type="RefSeq" id="WP_010876703.1">
    <property type="nucleotide sequence ID" value="NC_000916.1"/>
</dbReference>
<dbReference type="EnsemblBacteria" id="AAB85568">
    <property type="protein sequence ID" value="AAB85568"/>
    <property type="gene ID" value="MTH_1079"/>
</dbReference>
<dbReference type="GO" id="GO:0003723">
    <property type="term" value="F:RNA binding"/>
    <property type="evidence" value="ECO:0007669"/>
    <property type="project" value="UniProtKB-KW"/>
</dbReference>
<reference evidence="5 6" key="1">
    <citation type="journal article" date="1997" name="J. Bacteriol.">
        <title>Complete genome sequence of Methanobacterium thermoautotrophicum deltaH: functional analysis and comparative genomics.</title>
        <authorList>
            <person name="Smith D.R."/>
            <person name="Doucette-Stamm L.A."/>
            <person name="Deloughery C."/>
            <person name="Lee H.-M."/>
            <person name="Dubois J."/>
            <person name="Aldredge T."/>
            <person name="Bashirzadeh R."/>
            <person name="Blakely D."/>
            <person name="Cook R."/>
            <person name="Gilbert K."/>
            <person name="Harrison D."/>
            <person name="Hoang L."/>
            <person name="Keagle P."/>
            <person name="Lumm W."/>
            <person name="Pothier B."/>
            <person name="Qiu D."/>
            <person name="Spadafora R."/>
            <person name="Vicare R."/>
            <person name="Wang Y."/>
            <person name="Wierzbowski J."/>
            <person name="Gibson R."/>
            <person name="Jiwani N."/>
            <person name="Caruso A."/>
            <person name="Bush D."/>
            <person name="Safer H."/>
            <person name="Patwell D."/>
            <person name="Prabhakar S."/>
            <person name="McDougall S."/>
            <person name="Shimer G."/>
            <person name="Goyal A."/>
            <person name="Pietrovski S."/>
            <person name="Church G.M."/>
            <person name="Daniels C.J."/>
            <person name="Mao J.-i."/>
            <person name="Rice P."/>
            <person name="Nolling J."/>
            <person name="Reeve J.N."/>
        </authorList>
    </citation>
    <scope>NUCLEOTIDE SEQUENCE [LARGE SCALE GENOMIC DNA]</scope>
    <source>
        <strain evidence="6">ATCC 29096 / DSM 1053 / JCM 10044 / NBRC 100330 / Delta H</strain>
    </source>
</reference>
<dbReference type="PIR" id="C69010">
    <property type="entry name" value="C69010"/>
</dbReference>
<dbReference type="CDD" id="cd09663">
    <property type="entry name" value="Csm4_III-A"/>
    <property type="match status" value="1"/>
</dbReference>
<evidence type="ECO:0000256" key="2">
    <source>
        <dbReference type="ARBA" id="ARBA00016109"/>
    </source>
</evidence>
<evidence type="ECO:0000256" key="4">
    <source>
        <dbReference type="ARBA" id="ARBA00023118"/>
    </source>
</evidence>
<dbReference type="PaxDb" id="187420-MTH_1079"/>
<dbReference type="GeneID" id="1471487"/>
<accession>O27151</accession>
<sequence>MLVYLKPESSLPPLSSDTIFGALIYSFSQLYPDEVDEVVDQFMEDPPFLISSSFPYIETDERLRFYPRIITEPGSYDPILFKKYKGVSYIPEGLFLEWASGEADEEHIVNSMEKNRVYGGLLIDGDKDIRFGEVEFEEPHNVVNRIERRTEGVFHLRRVFYENMGRFFLVKFRDASFRSRLESALRFLADRGLGPDVSTGKGTFSFEFDRNPLPEYTGERFVTLSRFIPAPSELESVTRDAWFELGSRRGRGPDGEIRKQVRFFREGSTFNDTGKEYYGTLVRSGRSAVEYGLAYKFMIGGG</sequence>
<organism evidence="5 6">
    <name type="scientific">Methanothermobacter thermautotrophicus (strain ATCC 29096 / DSM 1053 / JCM 10044 / NBRC 100330 / Delta H)</name>
    <name type="common">Methanobacterium thermoautotrophicum</name>
    <dbReference type="NCBI Taxonomy" id="187420"/>
    <lineage>
        <taxon>Archaea</taxon>
        <taxon>Methanobacteriati</taxon>
        <taxon>Methanobacteriota</taxon>
        <taxon>Methanomada group</taxon>
        <taxon>Methanobacteria</taxon>
        <taxon>Methanobacteriales</taxon>
        <taxon>Methanobacteriaceae</taxon>
        <taxon>Methanothermobacter</taxon>
    </lineage>
</organism>
<dbReference type="KEGG" id="mth:MTH_1079"/>
<dbReference type="InterPro" id="IPR005510">
    <property type="entry name" value="Csm4"/>
</dbReference>
<keyword evidence="4" id="KW-0051">Antiviral defense</keyword>